<dbReference type="AlphaFoldDB" id="A0A5A7PG23"/>
<accession>A0A5A7PG23</accession>
<gene>
    <name evidence="2" type="ORF">STAS_07499</name>
</gene>
<feature type="compositionally biased region" description="Low complexity" evidence="1">
    <location>
        <begin position="103"/>
        <end position="127"/>
    </location>
</feature>
<dbReference type="Proteomes" id="UP000325081">
    <property type="component" value="Unassembled WGS sequence"/>
</dbReference>
<reference evidence="3" key="1">
    <citation type="journal article" date="2019" name="Curr. Biol.">
        <title>Genome Sequence of Striga asiatica Provides Insight into the Evolution of Plant Parasitism.</title>
        <authorList>
            <person name="Yoshida S."/>
            <person name="Kim S."/>
            <person name="Wafula E.K."/>
            <person name="Tanskanen J."/>
            <person name="Kim Y.M."/>
            <person name="Honaas L."/>
            <person name="Yang Z."/>
            <person name="Spallek T."/>
            <person name="Conn C.E."/>
            <person name="Ichihashi Y."/>
            <person name="Cheong K."/>
            <person name="Cui S."/>
            <person name="Der J.P."/>
            <person name="Gundlach H."/>
            <person name="Jiao Y."/>
            <person name="Hori C."/>
            <person name="Ishida J.K."/>
            <person name="Kasahara H."/>
            <person name="Kiba T."/>
            <person name="Kim M.S."/>
            <person name="Koo N."/>
            <person name="Laohavisit A."/>
            <person name="Lee Y.H."/>
            <person name="Lumba S."/>
            <person name="McCourt P."/>
            <person name="Mortimer J.C."/>
            <person name="Mutuku J.M."/>
            <person name="Nomura T."/>
            <person name="Sasaki-Sekimoto Y."/>
            <person name="Seto Y."/>
            <person name="Wang Y."/>
            <person name="Wakatake T."/>
            <person name="Sakakibara H."/>
            <person name="Demura T."/>
            <person name="Yamaguchi S."/>
            <person name="Yoneyama K."/>
            <person name="Manabe R.I."/>
            <person name="Nelson D.C."/>
            <person name="Schulman A.H."/>
            <person name="Timko M.P."/>
            <person name="dePamphilis C.W."/>
            <person name="Choi D."/>
            <person name="Shirasu K."/>
        </authorList>
    </citation>
    <scope>NUCLEOTIDE SEQUENCE [LARGE SCALE GENOMIC DNA]</scope>
    <source>
        <strain evidence="3">cv. UVA1</strain>
    </source>
</reference>
<organism evidence="2 3">
    <name type="scientific">Striga asiatica</name>
    <name type="common">Asiatic witchweed</name>
    <name type="synonym">Buchnera asiatica</name>
    <dbReference type="NCBI Taxonomy" id="4170"/>
    <lineage>
        <taxon>Eukaryota</taxon>
        <taxon>Viridiplantae</taxon>
        <taxon>Streptophyta</taxon>
        <taxon>Embryophyta</taxon>
        <taxon>Tracheophyta</taxon>
        <taxon>Spermatophyta</taxon>
        <taxon>Magnoliopsida</taxon>
        <taxon>eudicotyledons</taxon>
        <taxon>Gunneridae</taxon>
        <taxon>Pentapetalae</taxon>
        <taxon>asterids</taxon>
        <taxon>lamiids</taxon>
        <taxon>Lamiales</taxon>
        <taxon>Orobanchaceae</taxon>
        <taxon>Buchnereae</taxon>
        <taxon>Striga</taxon>
    </lineage>
</organism>
<name>A0A5A7PG23_STRAF</name>
<feature type="compositionally biased region" description="Basic and acidic residues" evidence="1">
    <location>
        <begin position="88"/>
        <end position="102"/>
    </location>
</feature>
<proteinExistence type="predicted"/>
<protein>
    <submittedName>
        <fullName evidence="2">SPFH/Band 7/PHB domain protein</fullName>
    </submittedName>
</protein>
<keyword evidence="3" id="KW-1185">Reference proteome</keyword>
<evidence type="ECO:0000313" key="3">
    <source>
        <dbReference type="Proteomes" id="UP000325081"/>
    </source>
</evidence>
<feature type="region of interest" description="Disordered" evidence="1">
    <location>
        <begin position="88"/>
        <end position="137"/>
    </location>
</feature>
<sequence length="137" mass="15160">MRRENRRVVTSRVLVAPRGARRGLGLVDSEDRSRGRGYYCEHAIPSSAHTKKNAYTREVADAHAGSRVRKSSGEVALARSPALLRGREVDASIRREAKHDRLQPISSTQSSSIPHVQPAAAPTTTIQEQEEEQGRPR</sequence>
<comment type="caution">
    <text evidence="2">The sequence shown here is derived from an EMBL/GenBank/DDBJ whole genome shotgun (WGS) entry which is preliminary data.</text>
</comment>
<dbReference type="EMBL" id="BKCP01004483">
    <property type="protein sequence ID" value="GER31498.1"/>
    <property type="molecule type" value="Genomic_DNA"/>
</dbReference>
<evidence type="ECO:0000256" key="1">
    <source>
        <dbReference type="SAM" id="MobiDB-lite"/>
    </source>
</evidence>
<evidence type="ECO:0000313" key="2">
    <source>
        <dbReference type="EMBL" id="GER31498.1"/>
    </source>
</evidence>